<organism evidence="1 2">
    <name type="scientific">Phytohabitans rumicis</name>
    <dbReference type="NCBI Taxonomy" id="1076125"/>
    <lineage>
        <taxon>Bacteria</taxon>
        <taxon>Bacillati</taxon>
        <taxon>Actinomycetota</taxon>
        <taxon>Actinomycetes</taxon>
        <taxon>Micromonosporales</taxon>
        <taxon>Micromonosporaceae</taxon>
    </lineage>
</organism>
<gene>
    <name evidence="1" type="ORF">Prum_038490</name>
</gene>
<evidence type="ECO:0000313" key="1">
    <source>
        <dbReference type="EMBL" id="GFJ90207.1"/>
    </source>
</evidence>
<dbReference type="RefSeq" id="WP_173077609.1">
    <property type="nucleotide sequence ID" value="NZ_BLPG01000001.1"/>
</dbReference>
<reference evidence="1 2" key="2">
    <citation type="submission" date="2020-03" db="EMBL/GenBank/DDBJ databases">
        <authorList>
            <person name="Ichikawa N."/>
            <person name="Kimura A."/>
            <person name="Kitahashi Y."/>
            <person name="Uohara A."/>
        </authorList>
    </citation>
    <scope>NUCLEOTIDE SEQUENCE [LARGE SCALE GENOMIC DNA]</scope>
    <source>
        <strain evidence="1 2">NBRC 108638</strain>
    </source>
</reference>
<evidence type="ECO:0000313" key="2">
    <source>
        <dbReference type="Proteomes" id="UP000482960"/>
    </source>
</evidence>
<dbReference type="AlphaFoldDB" id="A0A6V8L880"/>
<dbReference type="Proteomes" id="UP000482960">
    <property type="component" value="Unassembled WGS sequence"/>
</dbReference>
<dbReference type="EMBL" id="BLPG01000001">
    <property type="protein sequence ID" value="GFJ90207.1"/>
    <property type="molecule type" value="Genomic_DNA"/>
</dbReference>
<reference evidence="1 2" key="1">
    <citation type="submission" date="2020-03" db="EMBL/GenBank/DDBJ databases">
        <title>Whole genome shotgun sequence of Phytohabitans rumicis NBRC 108638.</title>
        <authorList>
            <person name="Komaki H."/>
            <person name="Tamura T."/>
        </authorList>
    </citation>
    <scope>NUCLEOTIDE SEQUENCE [LARGE SCALE GENOMIC DNA]</scope>
    <source>
        <strain evidence="1 2">NBRC 108638</strain>
    </source>
</reference>
<protein>
    <submittedName>
        <fullName evidence="1">Uncharacterized protein</fullName>
    </submittedName>
</protein>
<name>A0A6V8L880_9ACTN</name>
<accession>A0A6V8L880</accession>
<proteinExistence type="predicted"/>
<keyword evidence="2" id="KW-1185">Reference proteome</keyword>
<sequence>MSMASGVYHHLGAGTTGEWSGVLARLTVRDPGVRTGTHDFVATRLMAKRESDGRLTWLEAGWAETGWAGGDKQRVYTYDTNRQAWTFYDQYALAPGDQIWISIQAARDGVWEAWLWWRERWQLLTSQRLPMGARAQVEQYVEVHTDGAGAIDVPRIAVDNVQVKDGDALRYWRQDDVPTASGGGSGAYCLDWATRFDTWTAGTC</sequence>
<comment type="caution">
    <text evidence="1">The sequence shown here is derived from an EMBL/GenBank/DDBJ whole genome shotgun (WGS) entry which is preliminary data.</text>
</comment>